<dbReference type="GO" id="GO:0001517">
    <property type="term" value="F:N-acetylglucosamine 6-O-sulfotransferase activity"/>
    <property type="evidence" value="ECO:0007669"/>
    <property type="project" value="TreeGrafter"/>
</dbReference>
<name>A0AAD9J3N9_9ANNE</name>
<dbReference type="EMBL" id="JAODUP010000707">
    <property type="protein sequence ID" value="KAK2145040.1"/>
    <property type="molecule type" value="Genomic_DNA"/>
</dbReference>
<evidence type="ECO:0000256" key="2">
    <source>
        <dbReference type="SAM" id="SignalP"/>
    </source>
</evidence>
<dbReference type="AlphaFoldDB" id="A0AAD9J3N9"/>
<comment type="caution">
    <text evidence="3">The sequence shown here is derived from an EMBL/GenBank/DDBJ whole genome shotgun (WGS) entry which is preliminary data.</text>
</comment>
<sequence>MSTPSCKFAAGVAILMFVVFFSFVVVTAHENSYRMEDARFGRSILQAAEVAQEPKAEPAVSSGERAVPKPGEPQVPTFKRPFVEGEPHMLFVLSYQRSGSSFFGSLFDHYPGGFYVYEPLDGLYNAMYGTPEEWNVPSDIMNTLDGELRQIPPWEVRAISKNLEDILQCRVSELPTETLVHVFWHMFVHFEHSLVPFIDCLKRPYVWPRAQCFPYIFHECPRRFLTNMDKQEKCFNVLWDPEANSPRKNIQEPEAFKNYSTCMQIVREKAKPCEQMLGEFCKKADFRATKTVRATMDVVETLLERNPNLRVIHLIRDPRAVMVSRSEFYDTGRSMYAQGDIAKEAKVFCQSIVEDIRKRKELEKKFPGALMEIVYDGFVQDPVTYTQKIYEFLEVPFKQEVKDWVVLKTMVEMNSSYIATKWLGKLQYNEVMGINGPCGGLFTGVNYPWP</sequence>
<evidence type="ECO:0008006" key="5">
    <source>
        <dbReference type="Google" id="ProtNLM"/>
    </source>
</evidence>
<dbReference type="InterPro" id="IPR027417">
    <property type="entry name" value="P-loop_NTPase"/>
</dbReference>
<evidence type="ECO:0000313" key="4">
    <source>
        <dbReference type="Proteomes" id="UP001208570"/>
    </source>
</evidence>
<evidence type="ECO:0000256" key="1">
    <source>
        <dbReference type="SAM" id="MobiDB-lite"/>
    </source>
</evidence>
<dbReference type="InterPro" id="IPR051135">
    <property type="entry name" value="Gal/GlcNAc/GalNAc_ST"/>
</dbReference>
<gene>
    <name evidence="3" type="ORF">LSH36_707g01158</name>
</gene>
<accession>A0AAD9J3N9</accession>
<dbReference type="PANTHER" id="PTHR10704:SF44">
    <property type="entry name" value="LD35051P-RELATED"/>
    <property type="match status" value="1"/>
</dbReference>
<reference evidence="3" key="1">
    <citation type="journal article" date="2023" name="Mol. Biol. Evol.">
        <title>Third-Generation Sequencing Reveals the Adaptive Role of the Epigenome in Three Deep-Sea Polychaetes.</title>
        <authorList>
            <person name="Perez M."/>
            <person name="Aroh O."/>
            <person name="Sun Y."/>
            <person name="Lan Y."/>
            <person name="Juniper S.K."/>
            <person name="Young C.R."/>
            <person name="Angers B."/>
            <person name="Qian P.Y."/>
        </authorList>
    </citation>
    <scope>NUCLEOTIDE SEQUENCE</scope>
    <source>
        <strain evidence="3">P08H-3</strain>
    </source>
</reference>
<proteinExistence type="predicted"/>
<evidence type="ECO:0000313" key="3">
    <source>
        <dbReference type="EMBL" id="KAK2145040.1"/>
    </source>
</evidence>
<dbReference type="Proteomes" id="UP001208570">
    <property type="component" value="Unassembled WGS sequence"/>
</dbReference>
<dbReference type="Pfam" id="PF13469">
    <property type="entry name" value="Sulfotransfer_3"/>
    <property type="match status" value="1"/>
</dbReference>
<dbReference type="Gene3D" id="3.40.50.300">
    <property type="entry name" value="P-loop containing nucleotide triphosphate hydrolases"/>
    <property type="match status" value="1"/>
</dbReference>
<dbReference type="SUPFAM" id="SSF52540">
    <property type="entry name" value="P-loop containing nucleoside triphosphate hydrolases"/>
    <property type="match status" value="1"/>
</dbReference>
<protein>
    <recommendedName>
        <fullName evidence="5">Sulfotransferase</fullName>
    </recommendedName>
</protein>
<keyword evidence="2" id="KW-0732">Signal</keyword>
<feature type="chain" id="PRO_5042232135" description="Sulfotransferase" evidence="2">
    <location>
        <begin position="29"/>
        <end position="450"/>
    </location>
</feature>
<dbReference type="GO" id="GO:0006790">
    <property type="term" value="P:sulfur compound metabolic process"/>
    <property type="evidence" value="ECO:0007669"/>
    <property type="project" value="TreeGrafter"/>
</dbReference>
<dbReference type="GO" id="GO:0006044">
    <property type="term" value="P:N-acetylglucosamine metabolic process"/>
    <property type="evidence" value="ECO:0007669"/>
    <property type="project" value="TreeGrafter"/>
</dbReference>
<feature type="signal peptide" evidence="2">
    <location>
        <begin position="1"/>
        <end position="28"/>
    </location>
</feature>
<organism evidence="3 4">
    <name type="scientific">Paralvinella palmiformis</name>
    <dbReference type="NCBI Taxonomy" id="53620"/>
    <lineage>
        <taxon>Eukaryota</taxon>
        <taxon>Metazoa</taxon>
        <taxon>Spiralia</taxon>
        <taxon>Lophotrochozoa</taxon>
        <taxon>Annelida</taxon>
        <taxon>Polychaeta</taxon>
        <taxon>Sedentaria</taxon>
        <taxon>Canalipalpata</taxon>
        <taxon>Terebellida</taxon>
        <taxon>Terebelliformia</taxon>
        <taxon>Alvinellidae</taxon>
        <taxon>Paralvinella</taxon>
    </lineage>
</organism>
<keyword evidence="4" id="KW-1185">Reference proteome</keyword>
<feature type="region of interest" description="Disordered" evidence="1">
    <location>
        <begin position="55"/>
        <end position="75"/>
    </location>
</feature>
<dbReference type="PANTHER" id="PTHR10704">
    <property type="entry name" value="CARBOHYDRATE SULFOTRANSFERASE"/>
    <property type="match status" value="1"/>
</dbReference>